<reference evidence="1" key="2">
    <citation type="journal article" date="2015" name="Data Brief">
        <title>Shoot transcriptome of the giant reed, Arundo donax.</title>
        <authorList>
            <person name="Barrero R.A."/>
            <person name="Guerrero F.D."/>
            <person name="Moolhuijzen P."/>
            <person name="Goolsby J.A."/>
            <person name="Tidwell J."/>
            <person name="Bellgard S.E."/>
            <person name="Bellgard M.I."/>
        </authorList>
    </citation>
    <scope>NUCLEOTIDE SEQUENCE</scope>
    <source>
        <tissue evidence="1">Shoot tissue taken approximately 20 cm above the soil surface</tissue>
    </source>
</reference>
<accession>A0A0A8YSI2</accession>
<name>A0A0A8YSI2_ARUDO</name>
<organism evidence="1">
    <name type="scientific">Arundo donax</name>
    <name type="common">Giant reed</name>
    <name type="synonym">Donax arundinaceus</name>
    <dbReference type="NCBI Taxonomy" id="35708"/>
    <lineage>
        <taxon>Eukaryota</taxon>
        <taxon>Viridiplantae</taxon>
        <taxon>Streptophyta</taxon>
        <taxon>Embryophyta</taxon>
        <taxon>Tracheophyta</taxon>
        <taxon>Spermatophyta</taxon>
        <taxon>Magnoliopsida</taxon>
        <taxon>Liliopsida</taxon>
        <taxon>Poales</taxon>
        <taxon>Poaceae</taxon>
        <taxon>PACMAD clade</taxon>
        <taxon>Arundinoideae</taxon>
        <taxon>Arundineae</taxon>
        <taxon>Arundo</taxon>
    </lineage>
</organism>
<proteinExistence type="predicted"/>
<evidence type="ECO:0000313" key="1">
    <source>
        <dbReference type="EMBL" id="JAD25427.1"/>
    </source>
</evidence>
<dbReference type="AlphaFoldDB" id="A0A0A8YSI2"/>
<sequence>MRKEVVVNTSYKVGEREFVIYAWAGDISDHATWIVEDHG</sequence>
<dbReference type="EMBL" id="GBRH01272468">
    <property type="protein sequence ID" value="JAD25427.1"/>
    <property type="molecule type" value="Transcribed_RNA"/>
</dbReference>
<reference evidence="1" key="1">
    <citation type="submission" date="2014-09" db="EMBL/GenBank/DDBJ databases">
        <authorList>
            <person name="Magalhaes I.L.F."/>
            <person name="Oliveira U."/>
            <person name="Santos F.R."/>
            <person name="Vidigal T.H.D.A."/>
            <person name="Brescovit A.D."/>
            <person name="Santos A.J."/>
        </authorList>
    </citation>
    <scope>NUCLEOTIDE SEQUENCE</scope>
    <source>
        <tissue evidence="1">Shoot tissue taken approximately 20 cm above the soil surface</tissue>
    </source>
</reference>
<protein>
    <submittedName>
        <fullName evidence="1">Uncharacterized protein</fullName>
    </submittedName>
</protein>